<proteinExistence type="predicted"/>
<evidence type="ECO:0008006" key="3">
    <source>
        <dbReference type="Google" id="ProtNLM"/>
    </source>
</evidence>
<name>A0ABR5CJ80_9MICO</name>
<dbReference type="EMBL" id="JYFC01000001">
    <property type="protein sequence ID" value="KJC65656.1"/>
    <property type="molecule type" value="Genomic_DNA"/>
</dbReference>
<organism evidence="1 2">
    <name type="scientific">Agreia bicolorata</name>
    <dbReference type="NCBI Taxonomy" id="110935"/>
    <lineage>
        <taxon>Bacteria</taxon>
        <taxon>Bacillati</taxon>
        <taxon>Actinomycetota</taxon>
        <taxon>Actinomycetes</taxon>
        <taxon>Micrococcales</taxon>
        <taxon>Microbacteriaceae</taxon>
        <taxon>Agreia</taxon>
    </lineage>
</organism>
<dbReference type="Gene3D" id="1.50.10.20">
    <property type="match status" value="1"/>
</dbReference>
<sequence>MKLEDIPLRVADLLSSPGDVFGNHASIRATYVATTGVIVPLIDELSYHDGASGACVLMAELGRDDPRFIVTAKQYCAYIFGAAAKATARGEASATLSMDMMTAIGAVRKTVSGALDGPYQKVLSLVRQKAVAEAELLRTARLAKPFPALSSFSVYDHITGLSRSVLLLARDTDPATMPVLEQSIDALIDAIPTYLGKNTQMGGIWVAGYPIRGDDSDANADLFHFNVGAAHGLAGILTAAAAAYIALRSIKGFDYNKSRHDALKRASEALILFSQSTDDGSLWPAFALRTSAGGPEWTDVERKPSWCYGAPGICSAIFAVGLALREDDLLGWVAENVSAVIAGPSLQRLEDQSVCHGQAGLMLFAARVSAVTSHKHLRLLSATLQSRVAAAYDENCAFGYTYTSSGLIRPANVPGVLTGAAGVALALIYTERALNGKMSEADVFSQAPWV</sequence>
<evidence type="ECO:0000313" key="2">
    <source>
        <dbReference type="Proteomes" id="UP000032503"/>
    </source>
</evidence>
<dbReference type="Pfam" id="PF05147">
    <property type="entry name" value="LANC_like"/>
    <property type="match status" value="1"/>
</dbReference>
<reference evidence="1 2" key="1">
    <citation type="journal article" date="2001" name="Int. J. Syst. Evol. Microbiol.">
        <title>Agreia bicolorata gen. nov., sp. nov., to accommodate actinobacteria isolated from narrow reed grass infected by the nematode Heteroanguina graminophila.</title>
        <authorList>
            <person name="Evtushenko L.I."/>
            <person name="Dorofeeva L.V."/>
            <person name="Dobrovolskaya T.G."/>
            <person name="Streshinskaya G.M."/>
            <person name="Subbotin S.A."/>
            <person name="Tiedje J.M."/>
        </authorList>
    </citation>
    <scope>NUCLEOTIDE SEQUENCE [LARGE SCALE GENOMIC DNA]</scope>
    <source>
        <strain evidence="1 2">VKM Ac-1804</strain>
    </source>
</reference>
<evidence type="ECO:0000313" key="1">
    <source>
        <dbReference type="EMBL" id="KJC65656.1"/>
    </source>
</evidence>
<protein>
    <recommendedName>
        <fullName evidence="3">Lanthionine synthetase C-like protein</fullName>
    </recommendedName>
</protein>
<dbReference type="SUPFAM" id="SSF158745">
    <property type="entry name" value="LanC-like"/>
    <property type="match status" value="1"/>
</dbReference>
<dbReference type="SMART" id="SM01260">
    <property type="entry name" value="LANC_like"/>
    <property type="match status" value="1"/>
</dbReference>
<gene>
    <name evidence="1" type="ORF">TZ00_02305</name>
</gene>
<dbReference type="PRINTS" id="PR01955">
    <property type="entry name" value="LANCFRANKIA"/>
</dbReference>
<dbReference type="PRINTS" id="PR01950">
    <property type="entry name" value="LANCSUPER"/>
</dbReference>
<keyword evidence="2" id="KW-1185">Reference proteome</keyword>
<accession>A0ABR5CJ80</accession>
<dbReference type="Proteomes" id="UP000032503">
    <property type="component" value="Unassembled WGS sequence"/>
</dbReference>
<dbReference type="InterPro" id="IPR007822">
    <property type="entry name" value="LANC-like"/>
</dbReference>
<dbReference type="RefSeq" id="WP_044438921.1">
    <property type="nucleotide sequence ID" value="NZ_JYFC01000001.1"/>
</dbReference>
<comment type="caution">
    <text evidence="1">The sequence shown here is derived from an EMBL/GenBank/DDBJ whole genome shotgun (WGS) entry which is preliminary data.</text>
</comment>